<evidence type="ECO:0008006" key="8">
    <source>
        <dbReference type="Google" id="ProtNLM"/>
    </source>
</evidence>
<sequence length="307" mass="34184">MSSTGVAVGQPPPSSETPGSRGAQRQRHRSSGVLHLLGQQVAQLGLSEAQKRVVDLEKSLQFLQQQHSETLVKLHEEIDHLKRENKDLHYKLIMNQKSHRRAASQNKARLPLNSKKQDSKPDGPQKTDLEEKTPAAPLLHGSKLDKAPGAPRPSKEEVETLNPEAISGSGSQHKSKQVPGVPRLMNLPPHLRKPSSLQQCEVIIRQLWNANLLQAQELQHLKSLLERTQRPSQAGPEADPSSNDQEATQLPKVASKGVSRKCLILSPIPVSERAILPTLKQTLKNNFSERQKRLQVVQNRRLHRSVL</sequence>
<gene>
    <name evidence="6" type="ORF">MPIPNATIZW_LOCUS8565</name>
</gene>
<protein>
    <recommendedName>
        <fullName evidence="8">Coiled-coil domain containing 74B</fullName>
    </recommendedName>
</protein>
<feature type="region of interest" description="Disordered" evidence="3">
    <location>
        <begin position="97"/>
        <end position="185"/>
    </location>
</feature>
<name>A0ABN9ZTN0_PIPNA</name>
<keyword evidence="1 2" id="KW-0175">Coiled coil</keyword>
<keyword evidence="7" id="KW-1185">Reference proteome</keyword>
<dbReference type="EMBL" id="OY882876">
    <property type="protein sequence ID" value="CAK6440259.1"/>
    <property type="molecule type" value="Genomic_DNA"/>
</dbReference>
<dbReference type="Proteomes" id="UP001314169">
    <property type="component" value="Chromosome 19"/>
</dbReference>
<evidence type="ECO:0000259" key="5">
    <source>
        <dbReference type="Pfam" id="PF14917"/>
    </source>
</evidence>
<feature type="coiled-coil region" evidence="2">
    <location>
        <begin position="46"/>
        <end position="91"/>
    </location>
</feature>
<organism evidence="6 7">
    <name type="scientific">Pipistrellus nathusii</name>
    <name type="common">Nathusius' pipistrelle</name>
    <dbReference type="NCBI Taxonomy" id="59473"/>
    <lineage>
        <taxon>Eukaryota</taxon>
        <taxon>Metazoa</taxon>
        <taxon>Chordata</taxon>
        <taxon>Craniata</taxon>
        <taxon>Vertebrata</taxon>
        <taxon>Euteleostomi</taxon>
        <taxon>Mammalia</taxon>
        <taxon>Eutheria</taxon>
        <taxon>Laurasiatheria</taxon>
        <taxon>Chiroptera</taxon>
        <taxon>Yangochiroptera</taxon>
        <taxon>Vespertilionidae</taxon>
        <taxon>Pipistrellus</taxon>
    </lineage>
</organism>
<evidence type="ECO:0000313" key="7">
    <source>
        <dbReference type="Proteomes" id="UP001314169"/>
    </source>
</evidence>
<accession>A0ABN9ZTN0</accession>
<reference evidence="6" key="1">
    <citation type="submission" date="2023-12" db="EMBL/GenBank/DDBJ databases">
        <authorList>
            <person name="Brown T."/>
        </authorList>
    </citation>
    <scope>NUCLEOTIDE SEQUENCE</scope>
</reference>
<dbReference type="Pfam" id="PF14916">
    <property type="entry name" value="CCDC92"/>
    <property type="match status" value="1"/>
</dbReference>
<dbReference type="PANTHER" id="PTHR14882">
    <property type="entry name" value="COILED-COIL DOMAIN-CONTAINING 74A"/>
    <property type="match status" value="1"/>
</dbReference>
<dbReference type="Pfam" id="PF14917">
    <property type="entry name" value="CCDC74_C"/>
    <property type="match status" value="1"/>
</dbReference>
<dbReference type="InterPro" id="IPR029422">
    <property type="entry name" value="CCDC74_C"/>
</dbReference>
<dbReference type="InterPro" id="IPR039496">
    <property type="entry name" value="CCDC92/74_N"/>
</dbReference>
<feature type="domain" description="CCDC92/74 N-terminal" evidence="4">
    <location>
        <begin position="50"/>
        <end position="103"/>
    </location>
</feature>
<evidence type="ECO:0000256" key="3">
    <source>
        <dbReference type="SAM" id="MobiDB-lite"/>
    </source>
</evidence>
<feature type="region of interest" description="Disordered" evidence="3">
    <location>
        <begin position="1"/>
        <end position="31"/>
    </location>
</feature>
<evidence type="ECO:0000256" key="2">
    <source>
        <dbReference type="SAM" id="Coils"/>
    </source>
</evidence>
<proteinExistence type="predicted"/>
<evidence type="ECO:0000259" key="4">
    <source>
        <dbReference type="Pfam" id="PF14916"/>
    </source>
</evidence>
<evidence type="ECO:0000256" key="1">
    <source>
        <dbReference type="ARBA" id="ARBA00023054"/>
    </source>
</evidence>
<evidence type="ECO:0000313" key="6">
    <source>
        <dbReference type="EMBL" id="CAK6440259.1"/>
    </source>
</evidence>
<feature type="region of interest" description="Disordered" evidence="3">
    <location>
        <begin position="228"/>
        <end position="253"/>
    </location>
</feature>
<feature type="domain" description="Coiled coil protein 74 C-terminal" evidence="5">
    <location>
        <begin position="187"/>
        <end position="304"/>
    </location>
</feature>
<feature type="compositionally biased region" description="Basic and acidic residues" evidence="3">
    <location>
        <begin position="115"/>
        <end position="133"/>
    </location>
</feature>
<dbReference type="PANTHER" id="PTHR14882:SF5">
    <property type="entry name" value="COILED-COIL DOMAIN CONTAINING 74A"/>
    <property type="match status" value="1"/>
</dbReference>
<dbReference type="InterPro" id="IPR040370">
    <property type="entry name" value="CCDC74A/CCDC74B/CCDC92"/>
</dbReference>